<reference evidence="2 3" key="1">
    <citation type="submission" date="2012-07" db="EMBL/GenBank/DDBJ databases">
        <title>Draft genome sequence of Desulfovibrio magneticus str. Maddingley MBC34 obtained from a metagenomic sequence of a methanogenic enrichment isolated from coal-seam formation water in Victoria, Australia.</title>
        <authorList>
            <person name="Greenfield P."/>
            <person name="Hendry P."/>
            <person name="Li D."/>
            <person name="Rosewarne C.P."/>
            <person name="Tran-Dinh N."/>
            <person name="Elbourne L.D.H."/>
            <person name="Paulsen I.T."/>
            <person name="Midgley D.J."/>
        </authorList>
    </citation>
    <scope>NUCLEOTIDE SEQUENCE [LARGE SCALE GENOMIC DNA]</scope>
    <source>
        <strain evidence="3">Maddingley MBC34</strain>
    </source>
</reference>
<sequence length="266" mass="27755">MSRLVSLALAALLFTASPALAADPAVTVYAAGSLRQAMTAVAKAFEAQTKIPVATTFGPSGVLRERLEKGEHADMLASADFGHPEALANNGLAWPTILFTRNKLCATGKQSLQLSPQNLLSVLLDPAVRVGTSTPKADPAGDYAWVMFDLADKVKPGSAKILDAKADKIVGGPHNSAPVNGKHPVAAAFEAGMIDVFLGYCSGDLHKTVPGLTMTQLPPELAVQADYGLAVLKDASPEARRFALYLMSVDGQQILADHGFAAVALP</sequence>
<dbReference type="EMBL" id="ALAO01000118">
    <property type="protein sequence ID" value="EKO39736.1"/>
    <property type="molecule type" value="Genomic_DNA"/>
</dbReference>
<gene>
    <name evidence="2" type="ORF">B193_1527</name>
</gene>
<evidence type="ECO:0000313" key="3">
    <source>
        <dbReference type="Proteomes" id="UP000006272"/>
    </source>
</evidence>
<proteinExistence type="predicted"/>
<comment type="caution">
    <text evidence="2">The sequence shown here is derived from an EMBL/GenBank/DDBJ whole genome shotgun (WGS) entry which is preliminary data.</text>
</comment>
<feature type="chain" id="PRO_5003891434" evidence="1">
    <location>
        <begin position="22"/>
        <end position="266"/>
    </location>
</feature>
<dbReference type="Gene3D" id="3.40.190.10">
    <property type="entry name" value="Periplasmic binding protein-like II"/>
    <property type="match status" value="2"/>
</dbReference>
<dbReference type="GO" id="GO:0030973">
    <property type="term" value="F:molybdate ion binding"/>
    <property type="evidence" value="ECO:0007669"/>
    <property type="project" value="TreeGrafter"/>
</dbReference>
<dbReference type="InterPro" id="IPR050682">
    <property type="entry name" value="ModA/WtpA"/>
</dbReference>
<organism evidence="2 3">
    <name type="scientific">Solidesulfovibrio magneticus str. Maddingley MBC34</name>
    <dbReference type="NCBI Taxonomy" id="1206767"/>
    <lineage>
        <taxon>Bacteria</taxon>
        <taxon>Pseudomonadati</taxon>
        <taxon>Thermodesulfobacteriota</taxon>
        <taxon>Desulfovibrionia</taxon>
        <taxon>Desulfovibrionales</taxon>
        <taxon>Desulfovibrionaceae</taxon>
        <taxon>Solidesulfovibrio</taxon>
    </lineage>
</organism>
<dbReference type="PANTHER" id="PTHR30632:SF0">
    <property type="entry name" value="SULFATE-BINDING PROTEIN"/>
    <property type="match status" value="1"/>
</dbReference>
<protein>
    <submittedName>
        <fullName evidence="2">ABC-type molybdate transport system, periplasmic component</fullName>
    </submittedName>
</protein>
<name>K6GRY5_9BACT</name>
<dbReference type="AlphaFoldDB" id="K6GRY5"/>
<dbReference type="PATRIC" id="fig|1206767.3.peg.1492"/>
<dbReference type="Proteomes" id="UP000006272">
    <property type="component" value="Unassembled WGS sequence"/>
</dbReference>
<dbReference type="GO" id="GO:0015689">
    <property type="term" value="P:molybdate ion transport"/>
    <property type="evidence" value="ECO:0007669"/>
    <property type="project" value="TreeGrafter"/>
</dbReference>
<evidence type="ECO:0000313" key="2">
    <source>
        <dbReference type="EMBL" id="EKO39736.1"/>
    </source>
</evidence>
<dbReference type="Pfam" id="PF13531">
    <property type="entry name" value="SBP_bac_11"/>
    <property type="match status" value="1"/>
</dbReference>
<evidence type="ECO:0000256" key="1">
    <source>
        <dbReference type="SAM" id="SignalP"/>
    </source>
</evidence>
<keyword evidence="1" id="KW-0732">Signal</keyword>
<dbReference type="SUPFAM" id="SSF53850">
    <property type="entry name" value="Periplasmic binding protein-like II"/>
    <property type="match status" value="1"/>
</dbReference>
<feature type="signal peptide" evidence="1">
    <location>
        <begin position="1"/>
        <end position="21"/>
    </location>
</feature>
<accession>K6GRY5</accession>
<dbReference type="PANTHER" id="PTHR30632">
    <property type="entry name" value="MOLYBDATE-BINDING PERIPLASMIC PROTEIN"/>
    <property type="match status" value="1"/>
</dbReference>